<dbReference type="InParanoid" id="S0ETX1"/>
<protein>
    <submittedName>
        <fullName evidence="1">Uncharacterized protein</fullName>
    </submittedName>
</protein>
<evidence type="ECO:0000313" key="1">
    <source>
        <dbReference type="EMBL" id="CCW35046.1"/>
    </source>
</evidence>
<gene>
    <name evidence="1" type="ORF">CCALI_01228</name>
</gene>
<dbReference type="AlphaFoldDB" id="S0ETX1"/>
<proteinExistence type="predicted"/>
<dbReference type="KEGG" id="ccz:CCALI_01228"/>
<keyword evidence="2" id="KW-1185">Reference proteome</keyword>
<evidence type="ECO:0000313" key="2">
    <source>
        <dbReference type="Proteomes" id="UP000014227"/>
    </source>
</evidence>
<organism evidence="1 2">
    <name type="scientific">Chthonomonas calidirosea (strain DSM 23976 / ICMP 18418 / T49)</name>
    <dbReference type="NCBI Taxonomy" id="1303518"/>
    <lineage>
        <taxon>Bacteria</taxon>
        <taxon>Bacillati</taxon>
        <taxon>Armatimonadota</taxon>
        <taxon>Chthonomonadia</taxon>
        <taxon>Chthonomonadales</taxon>
        <taxon>Chthonomonadaceae</taxon>
        <taxon>Chthonomonas</taxon>
    </lineage>
</organism>
<dbReference type="PATRIC" id="fig|1303518.3.peg.1250"/>
<dbReference type="Proteomes" id="UP000014227">
    <property type="component" value="Chromosome I"/>
</dbReference>
<dbReference type="EMBL" id="HF951689">
    <property type="protein sequence ID" value="CCW35046.1"/>
    <property type="molecule type" value="Genomic_DNA"/>
</dbReference>
<accession>S0ETX1</accession>
<dbReference type="STRING" id="454171.CP488_02869"/>
<dbReference type="HOGENOM" id="CLU_2011218_0_0_0"/>
<dbReference type="RefSeq" id="WP_016482591.1">
    <property type="nucleotide sequence ID" value="NC_021487.1"/>
</dbReference>
<name>S0ETX1_CHTCT</name>
<reference evidence="2" key="1">
    <citation type="submission" date="2013-03" db="EMBL/GenBank/DDBJ databases">
        <title>Genome sequence of Chthonomonas calidirosea, the first sequenced genome from the Armatimonadetes phylum (formally candidate division OP10).</title>
        <authorList>
            <person name="Lee K.C.Y."/>
            <person name="Morgan X.C."/>
            <person name="Dunfield P.F."/>
            <person name="Tamas I."/>
            <person name="Houghton K.M."/>
            <person name="Vyssotski M."/>
            <person name="Ryan J.L.J."/>
            <person name="Lagutin K."/>
            <person name="McDonald I.R."/>
            <person name="Stott M.B."/>
        </authorList>
    </citation>
    <scope>NUCLEOTIDE SEQUENCE [LARGE SCALE GENOMIC DNA]</scope>
    <source>
        <strain evidence="2">DSM 23976 / ICMP 18418 / T49</strain>
    </source>
</reference>
<sequence length="123" mass="13953">MFEEADTDLHEIPTALKRMHLLAQHIQCATERNDFSALQALAAELPALLEQCQAEGILSNNSATLRLVTETCFLLDSSAERVEEEMRRLQKRLQKLRRGRRLTAVVRAGRLVNRPAGRLKGEF</sequence>